<comment type="caution">
    <text evidence="1">The sequence shown here is derived from an EMBL/GenBank/DDBJ whole genome shotgun (WGS) entry which is preliminary data.</text>
</comment>
<keyword evidence="2" id="KW-1185">Reference proteome</keyword>
<dbReference type="Proteomes" id="UP000593562">
    <property type="component" value="Unassembled WGS sequence"/>
</dbReference>
<protein>
    <submittedName>
        <fullName evidence="1">Uncharacterized protein</fullName>
    </submittedName>
</protein>
<accession>A0A7J7CK16</accession>
<evidence type="ECO:0000313" key="2">
    <source>
        <dbReference type="Proteomes" id="UP000593562"/>
    </source>
</evidence>
<reference evidence="1 2" key="1">
    <citation type="journal article" date="2020" name="Nat. Commun.">
        <title>Genome of Tripterygium wilfordii and identification of cytochrome P450 involved in triptolide biosynthesis.</title>
        <authorList>
            <person name="Tu L."/>
            <person name="Su P."/>
            <person name="Zhang Z."/>
            <person name="Gao L."/>
            <person name="Wang J."/>
            <person name="Hu T."/>
            <person name="Zhou J."/>
            <person name="Zhang Y."/>
            <person name="Zhao Y."/>
            <person name="Liu Y."/>
            <person name="Song Y."/>
            <person name="Tong Y."/>
            <person name="Lu Y."/>
            <person name="Yang J."/>
            <person name="Xu C."/>
            <person name="Jia M."/>
            <person name="Peters R.J."/>
            <person name="Huang L."/>
            <person name="Gao W."/>
        </authorList>
    </citation>
    <scope>NUCLEOTIDE SEQUENCE [LARGE SCALE GENOMIC DNA]</scope>
    <source>
        <strain evidence="2">cv. XIE 37</strain>
        <tissue evidence="1">Leaf</tissue>
    </source>
</reference>
<gene>
    <name evidence="1" type="ORF">HS088_TW16G00841</name>
</gene>
<sequence>MPSKMRNGALSDTTMYLHLGSRYQFLPKMKRRRRDNSDDKWDKKTGKTTISEYIAYGNHAYTFPKPESPHLPQTLTSK</sequence>
<organism evidence="1 2">
    <name type="scientific">Tripterygium wilfordii</name>
    <name type="common">Thunder God vine</name>
    <dbReference type="NCBI Taxonomy" id="458696"/>
    <lineage>
        <taxon>Eukaryota</taxon>
        <taxon>Viridiplantae</taxon>
        <taxon>Streptophyta</taxon>
        <taxon>Embryophyta</taxon>
        <taxon>Tracheophyta</taxon>
        <taxon>Spermatophyta</taxon>
        <taxon>Magnoliopsida</taxon>
        <taxon>eudicotyledons</taxon>
        <taxon>Gunneridae</taxon>
        <taxon>Pentapetalae</taxon>
        <taxon>rosids</taxon>
        <taxon>fabids</taxon>
        <taxon>Celastrales</taxon>
        <taxon>Celastraceae</taxon>
        <taxon>Tripterygium</taxon>
    </lineage>
</organism>
<evidence type="ECO:0000313" key="1">
    <source>
        <dbReference type="EMBL" id="KAF5734392.1"/>
    </source>
</evidence>
<dbReference type="EMBL" id="JAAARO010000016">
    <property type="protein sequence ID" value="KAF5734392.1"/>
    <property type="molecule type" value="Genomic_DNA"/>
</dbReference>
<proteinExistence type="predicted"/>
<dbReference type="InParanoid" id="A0A7J7CK16"/>
<name>A0A7J7CK16_TRIWF</name>
<dbReference type="AlphaFoldDB" id="A0A7J7CK16"/>